<feature type="compositionally biased region" description="Acidic residues" evidence="6">
    <location>
        <begin position="517"/>
        <end position="533"/>
    </location>
</feature>
<protein>
    <recommendedName>
        <fullName evidence="7">Velvet domain-containing protein</fullName>
    </recommendedName>
</protein>
<dbReference type="Pfam" id="PF11754">
    <property type="entry name" value="Velvet"/>
    <property type="match status" value="2"/>
</dbReference>
<dbReference type="RefSeq" id="XP_064672611.1">
    <property type="nucleotide sequence ID" value="XM_064811180.1"/>
</dbReference>
<gene>
    <name evidence="8" type="ORF">N656DRAFT_704437</name>
</gene>
<accession>A0AAN6YUY6</accession>
<feature type="domain" description="Velvet" evidence="7">
    <location>
        <begin position="313"/>
        <end position="496"/>
    </location>
</feature>
<evidence type="ECO:0000313" key="8">
    <source>
        <dbReference type="EMBL" id="KAK4115041.1"/>
    </source>
</evidence>
<dbReference type="GO" id="GO:0005634">
    <property type="term" value="C:nucleus"/>
    <property type="evidence" value="ECO:0007669"/>
    <property type="project" value="UniProtKB-SubCell"/>
</dbReference>
<sequence>MSAAVDLAPLEFGRHPLLDGMARPHHHNYHDPYSLRHGHYAQEQQLQTAQATPLPRLPPMATMISAAGGSSHSPVLPNGRDAPLSSGKPSYYSDYATPSPVGQTPPQLPALSSDVQAMSRRTIDLRRSPALSSTASERSSDEVSQELRLRQLSSFQEQQQHHNNLPQSQQAQIPRPYFHQPSPRARADSFQQPDAALAPTIFKGPSYSPSIVPNGRPHPYHQQQQQQQQQTPHPLRSPPTTQASVSPRQEAKSMSISNLLTSDGNAAAAAAAATITTATATSTTAASSSPRPATSLTTPQQAPRPPPLAHPDPTTSSYRITVRQQPFAARSCGFGERDRRVIDPPPIVQLSIHDPGLAADEVSRQLRHQFSVVHCSIWDEKGTRDMSSMPEDFRQQRRLMGTLVASPFVGQDEHGAEGCFFCFPDLSCRTPGSFRLKFALVVLDPRRMHMGERSAIVATAMSDVFQVYNAKDFPGMKASTLLTKRLKEQGCLISIKKGNEKREGSHGGKGKGGGGGAEEDDLDEDDEEDEGGEAEIKSRPRKRLRRSG</sequence>
<evidence type="ECO:0000256" key="1">
    <source>
        <dbReference type="ARBA" id="ARBA00004123"/>
    </source>
</evidence>
<feature type="compositionally biased region" description="Low complexity" evidence="6">
    <location>
        <begin position="280"/>
        <end position="301"/>
    </location>
</feature>
<feature type="region of interest" description="Disordered" evidence="6">
    <location>
        <begin position="280"/>
        <end position="322"/>
    </location>
</feature>
<dbReference type="Proteomes" id="UP001302812">
    <property type="component" value="Unassembled WGS sequence"/>
</dbReference>
<feature type="compositionally biased region" description="Polar residues" evidence="6">
    <location>
        <begin position="151"/>
        <end position="172"/>
    </location>
</feature>
<dbReference type="Gene3D" id="2.60.40.3960">
    <property type="entry name" value="Velvet domain"/>
    <property type="match status" value="1"/>
</dbReference>
<comment type="caution">
    <text evidence="8">The sequence shown here is derived from an EMBL/GenBank/DDBJ whole genome shotgun (WGS) entry which is preliminary data.</text>
</comment>
<dbReference type="PANTHER" id="PTHR33572">
    <property type="entry name" value="SPORE DEVELOPMENT REGULATOR VOSA"/>
    <property type="match status" value="1"/>
</dbReference>
<reference evidence="8" key="2">
    <citation type="submission" date="2023-05" db="EMBL/GenBank/DDBJ databases">
        <authorList>
            <consortium name="Lawrence Berkeley National Laboratory"/>
            <person name="Steindorff A."/>
            <person name="Hensen N."/>
            <person name="Bonometti L."/>
            <person name="Westerberg I."/>
            <person name="Brannstrom I.O."/>
            <person name="Guillou S."/>
            <person name="Cros-Aarteil S."/>
            <person name="Calhoun S."/>
            <person name="Haridas S."/>
            <person name="Kuo A."/>
            <person name="Mondo S."/>
            <person name="Pangilinan J."/>
            <person name="Riley R."/>
            <person name="Labutti K."/>
            <person name="Andreopoulos B."/>
            <person name="Lipzen A."/>
            <person name="Chen C."/>
            <person name="Yanf M."/>
            <person name="Daum C."/>
            <person name="Ng V."/>
            <person name="Clum A."/>
            <person name="Ohm R."/>
            <person name="Martin F."/>
            <person name="Silar P."/>
            <person name="Natvig D."/>
            <person name="Lalanne C."/>
            <person name="Gautier V."/>
            <person name="Ament-Velasquez S.L."/>
            <person name="Kruys A."/>
            <person name="Hutchinson M.I."/>
            <person name="Powell A.J."/>
            <person name="Barry K."/>
            <person name="Miller A.N."/>
            <person name="Grigoriev I.V."/>
            <person name="Debuchy R."/>
            <person name="Gladieux P."/>
            <person name="Thoren M.H."/>
            <person name="Johannesson H."/>
        </authorList>
    </citation>
    <scope>NUCLEOTIDE SEQUENCE</scope>
    <source>
        <strain evidence="8">CBS 508.74</strain>
    </source>
</reference>
<feature type="compositionally biased region" description="Polar residues" evidence="6">
    <location>
        <begin position="238"/>
        <end position="253"/>
    </location>
</feature>
<dbReference type="InterPro" id="IPR037525">
    <property type="entry name" value="Velvet_dom"/>
</dbReference>
<dbReference type="AlphaFoldDB" id="A0AAN6YUY6"/>
<keyword evidence="5" id="KW-0539">Nucleus</keyword>
<name>A0AAN6YUY6_9PEZI</name>
<evidence type="ECO:0000256" key="4">
    <source>
        <dbReference type="ARBA" id="ARBA00023163"/>
    </source>
</evidence>
<evidence type="ECO:0000256" key="6">
    <source>
        <dbReference type="SAM" id="MobiDB-lite"/>
    </source>
</evidence>
<dbReference type="EMBL" id="MU853335">
    <property type="protein sequence ID" value="KAK4115041.1"/>
    <property type="molecule type" value="Genomic_DNA"/>
</dbReference>
<evidence type="ECO:0000259" key="7">
    <source>
        <dbReference type="PROSITE" id="PS51821"/>
    </source>
</evidence>
<dbReference type="InterPro" id="IPR038491">
    <property type="entry name" value="Velvet_dom_sf"/>
</dbReference>
<evidence type="ECO:0000256" key="5">
    <source>
        <dbReference type="ARBA" id="ARBA00023242"/>
    </source>
</evidence>
<feature type="region of interest" description="Disordered" evidence="6">
    <location>
        <begin position="497"/>
        <end position="548"/>
    </location>
</feature>
<dbReference type="GO" id="GO:0030435">
    <property type="term" value="P:sporulation resulting in formation of a cellular spore"/>
    <property type="evidence" value="ECO:0007669"/>
    <property type="project" value="UniProtKB-KW"/>
</dbReference>
<evidence type="ECO:0000256" key="2">
    <source>
        <dbReference type="ARBA" id="ARBA00022969"/>
    </source>
</evidence>
<comment type="subcellular location">
    <subcellularLocation>
        <location evidence="1">Nucleus</location>
    </subcellularLocation>
</comment>
<dbReference type="InterPro" id="IPR021740">
    <property type="entry name" value="Velvet"/>
</dbReference>
<evidence type="ECO:0000313" key="9">
    <source>
        <dbReference type="Proteomes" id="UP001302812"/>
    </source>
</evidence>
<feature type="compositionally biased region" description="Basic and acidic residues" evidence="6">
    <location>
        <begin position="138"/>
        <end position="149"/>
    </location>
</feature>
<keyword evidence="9" id="KW-1185">Reference proteome</keyword>
<keyword evidence="2" id="KW-0749">Sporulation</keyword>
<organism evidence="8 9">
    <name type="scientific">Canariomyces notabilis</name>
    <dbReference type="NCBI Taxonomy" id="2074819"/>
    <lineage>
        <taxon>Eukaryota</taxon>
        <taxon>Fungi</taxon>
        <taxon>Dikarya</taxon>
        <taxon>Ascomycota</taxon>
        <taxon>Pezizomycotina</taxon>
        <taxon>Sordariomycetes</taxon>
        <taxon>Sordariomycetidae</taxon>
        <taxon>Sordariales</taxon>
        <taxon>Chaetomiaceae</taxon>
        <taxon>Canariomyces</taxon>
    </lineage>
</organism>
<reference evidence="8" key="1">
    <citation type="journal article" date="2023" name="Mol. Phylogenet. Evol.">
        <title>Genome-scale phylogeny and comparative genomics of the fungal order Sordariales.</title>
        <authorList>
            <person name="Hensen N."/>
            <person name="Bonometti L."/>
            <person name="Westerberg I."/>
            <person name="Brannstrom I.O."/>
            <person name="Guillou S."/>
            <person name="Cros-Aarteil S."/>
            <person name="Calhoun S."/>
            <person name="Haridas S."/>
            <person name="Kuo A."/>
            <person name="Mondo S."/>
            <person name="Pangilinan J."/>
            <person name="Riley R."/>
            <person name="LaButti K."/>
            <person name="Andreopoulos B."/>
            <person name="Lipzen A."/>
            <person name="Chen C."/>
            <person name="Yan M."/>
            <person name="Daum C."/>
            <person name="Ng V."/>
            <person name="Clum A."/>
            <person name="Steindorff A."/>
            <person name="Ohm R.A."/>
            <person name="Martin F."/>
            <person name="Silar P."/>
            <person name="Natvig D.O."/>
            <person name="Lalanne C."/>
            <person name="Gautier V."/>
            <person name="Ament-Velasquez S.L."/>
            <person name="Kruys A."/>
            <person name="Hutchinson M.I."/>
            <person name="Powell A.J."/>
            <person name="Barry K."/>
            <person name="Miller A.N."/>
            <person name="Grigoriev I.V."/>
            <person name="Debuchy R."/>
            <person name="Gladieux P."/>
            <person name="Hiltunen Thoren M."/>
            <person name="Johannesson H."/>
        </authorList>
    </citation>
    <scope>NUCLEOTIDE SEQUENCE</scope>
    <source>
        <strain evidence="8">CBS 508.74</strain>
    </source>
</reference>
<keyword evidence="3" id="KW-0805">Transcription regulation</keyword>
<dbReference type="PANTHER" id="PTHR33572:SF17">
    <property type="entry name" value="SEXUAL DEVELOPMENT REGULATOR VELC"/>
    <property type="match status" value="1"/>
</dbReference>
<evidence type="ECO:0000256" key="3">
    <source>
        <dbReference type="ARBA" id="ARBA00023015"/>
    </source>
</evidence>
<feature type="region of interest" description="Disordered" evidence="6">
    <location>
        <begin position="59"/>
        <end position="253"/>
    </location>
</feature>
<proteinExistence type="predicted"/>
<dbReference type="PROSITE" id="PS51821">
    <property type="entry name" value="VELVET"/>
    <property type="match status" value="1"/>
</dbReference>
<keyword evidence="4" id="KW-0804">Transcription</keyword>
<feature type="compositionally biased region" description="Basic and acidic residues" evidence="6">
    <location>
        <begin position="497"/>
        <end position="506"/>
    </location>
</feature>
<dbReference type="GeneID" id="89935305"/>
<feature type="compositionally biased region" description="Basic residues" evidence="6">
    <location>
        <begin position="539"/>
        <end position="548"/>
    </location>
</feature>